<proteinExistence type="predicted"/>
<evidence type="ECO:0000313" key="3">
    <source>
        <dbReference type="Proteomes" id="UP000051074"/>
    </source>
</evidence>
<dbReference type="EMBL" id="AZDU01000038">
    <property type="protein sequence ID" value="KRL00672.1"/>
    <property type="molecule type" value="Genomic_DNA"/>
</dbReference>
<dbReference type="AlphaFoldDB" id="A0A0R1LYN5"/>
<name>A0A0R1LYN5_9LACO</name>
<protein>
    <submittedName>
        <fullName evidence="2">Uncharacterized protein</fullName>
    </submittedName>
</protein>
<feature type="transmembrane region" description="Helical" evidence="1">
    <location>
        <begin position="6"/>
        <end position="25"/>
    </location>
</feature>
<organism evidence="2 3">
    <name type="scientific">Lactobacillus equicursoris DSM 19284 = JCM 14600 = CIP 110162</name>
    <dbReference type="NCBI Taxonomy" id="1293597"/>
    <lineage>
        <taxon>Bacteria</taxon>
        <taxon>Bacillati</taxon>
        <taxon>Bacillota</taxon>
        <taxon>Bacilli</taxon>
        <taxon>Lactobacillales</taxon>
        <taxon>Lactobacillaceae</taxon>
        <taxon>Lactobacillus</taxon>
    </lineage>
</organism>
<evidence type="ECO:0000313" key="2">
    <source>
        <dbReference type="EMBL" id="KRL00672.1"/>
    </source>
</evidence>
<reference evidence="2 3" key="1">
    <citation type="journal article" date="2015" name="Genome Announc.">
        <title>Expanding the biotechnology potential of lactobacilli through comparative genomics of 213 strains and associated genera.</title>
        <authorList>
            <person name="Sun Z."/>
            <person name="Harris H.M."/>
            <person name="McCann A."/>
            <person name="Guo C."/>
            <person name="Argimon S."/>
            <person name="Zhang W."/>
            <person name="Yang X."/>
            <person name="Jeffery I.B."/>
            <person name="Cooney J.C."/>
            <person name="Kagawa T.F."/>
            <person name="Liu W."/>
            <person name="Song Y."/>
            <person name="Salvetti E."/>
            <person name="Wrobel A."/>
            <person name="Rasinkangas P."/>
            <person name="Parkhill J."/>
            <person name="Rea M.C."/>
            <person name="O'Sullivan O."/>
            <person name="Ritari J."/>
            <person name="Douillard F.P."/>
            <person name="Paul Ross R."/>
            <person name="Yang R."/>
            <person name="Briner A.E."/>
            <person name="Felis G.E."/>
            <person name="de Vos W.M."/>
            <person name="Barrangou R."/>
            <person name="Klaenhammer T.R."/>
            <person name="Caufield P.W."/>
            <person name="Cui Y."/>
            <person name="Zhang H."/>
            <person name="O'Toole P.W."/>
        </authorList>
    </citation>
    <scope>NUCLEOTIDE SEQUENCE [LARGE SCALE GENOMIC DNA]</scope>
    <source>
        <strain evidence="2 3">DSM 19284</strain>
    </source>
</reference>
<comment type="caution">
    <text evidence="2">The sequence shown here is derived from an EMBL/GenBank/DDBJ whole genome shotgun (WGS) entry which is preliminary data.</text>
</comment>
<sequence>MLFFFYFLYYFFICNFLFQENYWNYNKKLYISERACYTTNIFRVTFCKLI</sequence>
<keyword evidence="1" id="KW-1133">Transmembrane helix</keyword>
<dbReference type="PATRIC" id="fig|1293597.4.peg.1263"/>
<keyword evidence="1" id="KW-0472">Membrane</keyword>
<evidence type="ECO:0000256" key="1">
    <source>
        <dbReference type="SAM" id="Phobius"/>
    </source>
</evidence>
<accession>A0A0R1LYN5</accession>
<keyword evidence="1" id="KW-0812">Transmembrane</keyword>
<gene>
    <name evidence="2" type="ORF">FC20_GL001179</name>
</gene>
<dbReference type="Proteomes" id="UP000051074">
    <property type="component" value="Unassembled WGS sequence"/>
</dbReference>
<keyword evidence="3" id="KW-1185">Reference proteome</keyword>